<dbReference type="Pfam" id="PF07521">
    <property type="entry name" value="RMMBL"/>
    <property type="match status" value="1"/>
</dbReference>
<dbReference type="GO" id="GO:0007010">
    <property type="term" value="P:cytoskeleton organization"/>
    <property type="evidence" value="ECO:0007669"/>
    <property type="project" value="InterPro"/>
</dbReference>
<feature type="coiled-coil region" evidence="11">
    <location>
        <begin position="228"/>
        <end position="363"/>
    </location>
</feature>
<dbReference type="SMART" id="SM00849">
    <property type="entry name" value="Lactamase_B"/>
    <property type="match status" value="1"/>
</dbReference>
<dbReference type="Gene3D" id="3.60.15.10">
    <property type="entry name" value="Ribonuclease Z/Hydroxyacylglutathione hydrolase-like"/>
    <property type="match status" value="1"/>
</dbReference>
<feature type="compositionally biased region" description="Polar residues" evidence="12">
    <location>
        <begin position="466"/>
        <end position="480"/>
    </location>
</feature>
<keyword evidence="5" id="KW-0963">Cytoplasm</keyword>
<feature type="domain" description="Beta-Casp" evidence="14">
    <location>
        <begin position="878"/>
        <end position="996"/>
    </location>
</feature>
<dbReference type="EMBL" id="RDQH01000342">
    <property type="protein sequence ID" value="RXH70353.1"/>
    <property type="molecule type" value="Genomic_DNA"/>
</dbReference>
<sequence length="1294" mass="144724">MEEFSGDGGLTPMTDYSNGPVHGATPTPPPLTVSGSFKEGKSSSRRRGFRKPSMDGDELINLLHGSDPVKVELNRLENEVRDKDRELGEAQAQIKALKLSDRAREKACEELTDELSKVEEKLKLTESLLESKNLEIKKINDEKKASMAAQFAAEATLRRVHAAQKDDDMPPIEAILAPLEAELKLARQEIAKLQDDNKALDRLTKSKEAALLEAERTVQVALAKASMVDDLQNKNQELMKQIEICQEENKILDKMHRQKVAEVEKLTQTVRELEEAVLAGGAAANAVRDYQRKFQEMNEERKTLDRELARAKVTANRVAVVVANEWKDANDKVMPVKQWLEERRFLQGEMQQLRDKLAITERAAKSEAQLKEKYHMRLKVLEESVRGNSLNRSTAEGRSTSNGPSRRQSLGGADNPPKLTSNGFLSKRAPVRSLTSSTSSVLKHAKGTSKSFDGGTRSLDRGKVNLNGTGPSFSVNQSCEGTKDGEAQNNWKGNSDDKPEFSTVDTEDSVPGVLYDLLQKEVVALRKAGHEKDQSLKDKDDAIEMLAKKVDTLTKAMEVEAKKMRREVAVMEKEVAAMRVDKEHENRAKRFGHTKSSVSSAQVLSGSKENDSVVSVVIIGLTKLVEIYMFHIRCRGLARSAGQEVGKSCVVVTINGKRIMFDCGMHMGYLDHRRYPDFSRIPKSQNESNFDHSITCIIITHFHLDHVGALPYFTEVCGYQGPIYMTYPTKALSPIMLEDYRKVMVERRGEEEQFSSHHIAECMKKVIPVDLKQTVQVDKDLQIRAYYAGHVLGAAMFYAKVGDATMVYTGDYNMTPDRHLGAAQIDRLNLDLLISESTYATTIRDSKYAREREFLRAVHKCVAAGGKVLIPTFALGRAQELCILLEDYWERMNLKVPIYFSAGLTLQANMYYKMLISWTSQKVKETYSTHNAFDFKNAHKFDRSMMHAPGPCVLFATPGMISGGFSLEVFKHWAPSAMNLVTLPGYCVAGTIGHKLMSGKPTKIDLDKDTQIDVRCQIHQLSFSPHTDAKGIMDLVKFLSPKHVILVHGEKPRMAILKGKIQSELGIQCYDPANNETVSVPSTHYAKAVASDTFIRSCSNPNFKFSKRSSEDEHGLSLGTRNSTPGLQVSDERAAEGVLVMEKSKKTKVVHQEELMLMLGEKKHQVQFAYCCPVQTGNLKEAKSTSGNDDQLCKSERCSRLLRRLSAKLSNEFSEGNIQDFEDHLEVASFRASVCLKENCPHRLLDGHGVRNKSEEAVYFCCSWAMADEKLAWQVISICQNFSMHEQSKGASTL</sequence>
<comment type="caution">
    <text evidence="15">The sequence shown here is derived from an EMBL/GenBank/DDBJ whole genome shotgun (WGS) entry which is preliminary data.</text>
</comment>
<dbReference type="CDD" id="cd16291">
    <property type="entry name" value="INTS11-like_MBL-fold"/>
    <property type="match status" value="1"/>
</dbReference>
<dbReference type="GO" id="GO:0005874">
    <property type="term" value="C:microtubule"/>
    <property type="evidence" value="ECO:0007669"/>
    <property type="project" value="UniProtKB-KW"/>
</dbReference>
<feature type="compositionally biased region" description="Low complexity" evidence="12">
    <location>
        <begin position="431"/>
        <end position="442"/>
    </location>
</feature>
<feature type="domain" description="Metallo-beta-lactamase" evidence="13">
    <location>
        <begin position="646"/>
        <end position="858"/>
    </location>
</feature>
<feature type="region of interest" description="Disordered" evidence="12">
    <location>
        <begin position="385"/>
        <end position="506"/>
    </location>
</feature>
<evidence type="ECO:0000256" key="4">
    <source>
        <dbReference type="ARBA" id="ARBA00008825"/>
    </source>
</evidence>
<evidence type="ECO:0000256" key="10">
    <source>
        <dbReference type="ARBA" id="ARBA00023242"/>
    </source>
</evidence>
<comment type="similarity">
    <text evidence="3">Belongs to the metallo-beta-lactamase superfamily. RNA-metabolizing metallo-beta-lactamase-like family. INTS11 subfamily.</text>
</comment>
<name>A0A498HN59_MALDO</name>
<proteinExistence type="inferred from homology"/>
<reference evidence="15 16" key="1">
    <citation type="submission" date="2018-10" db="EMBL/GenBank/DDBJ databases">
        <title>A high-quality apple genome assembly.</title>
        <authorList>
            <person name="Hu J."/>
        </authorList>
    </citation>
    <scope>NUCLEOTIDE SEQUENCE [LARGE SCALE GENOMIC DNA]</scope>
    <source>
        <strain evidence="16">cv. HFTH1</strain>
        <tissue evidence="15">Young leaf</tissue>
    </source>
</reference>
<keyword evidence="16" id="KW-1185">Reference proteome</keyword>
<comment type="subcellular location">
    <subcellularLocation>
        <location evidence="2">Cytoplasm</location>
        <location evidence="2">Cytoskeleton</location>
    </subcellularLocation>
    <subcellularLocation>
        <location evidence="1">Nucleus</location>
    </subcellularLocation>
</comment>
<dbReference type="InterPro" id="IPR036866">
    <property type="entry name" value="RibonucZ/Hydroxyglut_hydro"/>
</dbReference>
<dbReference type="SUPFAM" id="SSF56281">
    <property type="entry name" value="Metallo-hydrolase/oxidoreductase"/>
    <property type="match status" value="1"/>
</dbReference>
<protein>
    <recommendedName>
        <fullName evidence="17">Cleavage and polyadenylation specificity factor subunit 3-II</fullName>
    </recommendedName>
</protein>
<evidence type="ECO:0000256" key="7">
    <source>
        <dbReference type="ARBA" id="ARBA00022801"/>
    </source>
</evidence>
<evidence type="ECO:0000256" key="5">
    <source>
        <dbReference type="ARBA" id="ARBA00022490"/>
    </source>
</evidence>
<accession>A0A498HN59</accession>
<dbReference type="Pfam" id="PF10996">
    <property type="entry name" value="Beta-Casp"/>
    <property type="match status" value="1"/>
</dbReference>
<feature type="region of interest" description="Disordered" evidence="12">
    <location>
        <begin position="1"/>
        <end position="61"/>
    </location>
</feature>
<dbReference type="FunFam" id="3.60.15.10:FF:000028">
    <property type="entry name" value="Integrator complex subunit 11 isoform X3"/>
    <property type="match status" value="1"/>
</dbReference>
<evidence type="ECO:0000313" key="15">
    <source>
        <dbReference type="EMBL" id="RXH70353.1"/>
    </source>
</evidence>
<evidence type="ECO:0000259" key="13">
    <source>
        <dbReference type="SMART" id="SM00849"/>
    </source>
</evidence>
<evidence type="ECO:0000256" key="9">
    <source>
        <dbReference type="ARBA" id="ARBA00023212"/>
    </source>
</evidence>
<evidence type="ECO:0000313" key="16">
    <source>
        <dbReference type="Proteomes" id="UP000290289"/>
    </source>
</evidence>
<dbReference type="Proteomes" id="UP000290289">
    <property type="component" value="Chromosome 16"/>
</dbReference>
<evidence type="ECO:0000256" key="12">
    <source>
        <dbReference type="SAM" id="MobiDB-lite"/>
    </source>
</evidence>
<feature type="coiled-coil region" evidence="11">
    <location>
        <begin position="554"/>
        <end position="581"/>
    </location>
</feature>
<dbReference type="InterPro" id="IPR001279">
    <property type="entry name" value="Metallo-B-lactamas"/>
</dbReference>
<dbReference type="PANTHER" id="PTHR31246:SF17">
    <property type="entry name" value="MICROTUBULE-ASSOCIATED PROTEIN 70-2"/>
    <property type="match status" value="1"/>
</dbReference>
<dbReference type="InterPro" id="IPR041897">
    <property type="entry name" value="INTS11-like_MBL-fold"/>
</dbReference>
<dbReference type="Gene3D" id="3.40.50.10890">
    <property type="match status" value="1"/>
</dbReference>
<gene>
    <name evidence="15" type="ORF">DVH24_007609</name>
</gene>
<dbReference type="InterPro" id="IPR011108">
    <property type="entry name" value="RMMBL"/>
</dbReference>
<evidence type="ECO:0000256" key="11">
    <source>
        <dbReference type="SAM" id="Coils"/>
    </source>
</evidence>
<feature type="coiled-coil region" evidence="11">
    <location>
        <begin position="176"/>
        <end position="203"/>
    </location>
</feature>
<dbReference type="Pfam" id="PF16661">
    <property type="entry name" value="Lactamase_B_6"/>
    <property type="match status" value="1"/>
</dbReference>
<evidence type="ECO:0000256" key="8">
    <source>
        <dbReference type="ARBA" id="ARBA00023054"/>
    </source>
</evidence>
<keyword evidence="6" id="KW-0493">Microtubule</keyword>
<dbReference type="GO" id="GO:0005634">
    <property type="term" value="C:nucleus"/>
    <property type="evidence" value="ECO:0007669"/>
    <property type="project" value="UniProtKB-SubCell"/>
</dbReference>
<dbReference type="Pfam" id="PF07058">
    <property type="entry name" value="MAP70"/>
    <property type="match status" value="1"/>
</dbReference>
<comment type="similarity">
    <text evidence="4">Belongs to the MAP70 family.</text>
</comment>
<keyword evidence="7" id="KW-0378">Hydrolase</keyword>
<dbReference type="SMART" id="SM01027">
    <property type="entry name" value="Beta-Casp"/>
    <property type="match status" value="1"/>
</dbReference>
<keyword evidence="9" id="KW-0206">Cytoskeleton</keyword>
<keyword evidence="8 11" id="KW-0175">Coiled coil</keyword>
<dbReference type="PANTHER" id="PTHR31246">
    <property type="entry name" value="MICROTUBULE-ASSOCIATED PROTEIN 70-2"/>
    <property type="match status" value="1"/>
</dbReference>
<dbReference type="FunFam" id="3.40.50.10890:FF:000005">
    <property type="entry name" value="Cleavage and polyadenylation specificity factor subunit 3-II"/>
    <property type="match status" value="1"/>
</dbReference>
<evidence type="ECO:0008006" key="17">
    <source>
        <dbReference type="Google" id="ProtNLM"/>
    </source>
</evidence>
<dbReference type="GO" id="GO:0008017">
    <property type="term" value="F:microtubule binding"/>
    <property type="evidence" value="ECO:0007669"/>
    <property type="project" value="InterPro"/>
</dbReference>
<evidence type="ECO:0000259" key="14">
    <source>
        <dbReference type="SMART" id="SM01027"/>
    </source>
</evidence>
<evidence type="ECO:0000256" key="3">
    <source>
        <dbReference type="ARBA" id="ARBA00007093"/>
    </source>
</evidence>
<dbReference type="InterPro" id="IPR009768">
    <property type="entry name" value="MAP70"/>
</dbReference>
<dbReference type="InterPro" id="IPR022712">
    <property type="entry name" value="Beta_Casp"/>
</dbReference>
<evidence type="ECO:0000256" key="6">
    <source>
        <dbReference type="ARBA" id="ARBA00022701"/>
    </source>
</evidence>
<feature type="region of interest" description="Disordered" evidence="12">
    <location>
        <begin position="1106"/>
        <end position="1127"/>
    </location>
</feature>
<evidence type="ECO:0000256" key="2">
    <source>
        <dbReference type="ARBA" id="ARBA00004245"/>
    </source>
</evidence>
<organism evidence="15 16">
    <name type="scientific">Malus domestica</name>
    <name type="common">Apple</name>
    <name type="synonym">Pyrus malus</name>
    <dbReference type="NCBI Taxonomy" id="3750"/>
    <lineage>
        <taxon>Eukaryota</taxon>
        <taxon>Viridiplantae</taxon>
        <taxon>Streptophyta</taxon>
        <taxon>Embryophyta</taxon>
        <taxon>Tracheophyta</taxon>
        <taxon>Spermatophyta</taxon>
        <taxon>Magnoliopsida</taxon>
        <taxon>eudicotyledons</taxon>
        <taxon>Gunneridae</taxon>
        <taxon>Pentapetalae</taxon>
        <taxon>rosids</taxon>
        <taxon>fabids</taxon>
        <taxon>Rosales</taxon>
        <taxon>Rosaceae</taxon>
        <taxon>Amygdaloideae</taxon>
        <taxon>Maleae</taxon>
        <taxon>Malus</taxon>
    </lineage>
</organism>
<feature type="coiled-coil region" evidence="11">
    <location>
        <begin position="73"/>
        <end position="142"/>
    </location>
</feature>
<keyword evidence="10" id="KW-0539">Nucleus</keyword>
<dbReference type="GO" id="GO:0016787">
    <property type="term" value="F:hydrolase activity"/>
    <property type="evidence" value="ECO:0007669"/>
    <property type="project" value="UniProtKB-KW"/>
</dbReference>
<feature type="compositionally biased region" description="Polar residues" evidence="12">
    <location>
        <begin position="386"/>
        <end position="408"/>
    </location>
</feature>
<evidence type="ECO:0000256" key="1">
    <source>
        <dbReference type="ARBA" id="ARBA00004123"/>
    </source>
</evidence>